<proteinExistence type="predicted"/>
<evidence type="ECO:0000313" key="2">
    <source>
        <dbReference type="Proteomes" id="UP000072421"/>
    </source>
</evidence>
<name>A0A127PEQ6_9BURK</name>
<sequence>MTYSARPVCRARRGAASPRGFSMKIPVFAEAAAAAAATAAGLQID</sequence>
<reference evidence="1 2" key="1">
    <citation type="submission" date="2015-11" db="EMBL/GenBank/DDBJ databases">
        <title>Exploring the genomic traits of fungus-feeding bacterial genus Collimonas.</title>
        <authorList>
            <person name="Song C."/>
            <person name="Schmidt R."/>
            <person name="de Jager V."/>
            <person name="Krzyzanowska D."/>
            <person name="Jongedijk E."/>
            <person name="Cankar K."/>
            <person name="Beekwilder J."/>
            <person name="van Veen A."/>
            <person name="de Boer W."/>
            <person name="van Veen J.A."/>
            <person name="Garbeva P."/>
        </authorList>
    </citation>
    <scope>NUCLEOTIDE SEQUENCE [LARGE SCALE GENOMIC DNA]</scope>
    <source>
        <strain evidence="1 2">Ter6</strain>
    </source>
</reference>
<organism evidence="1">
    <name type="scientific">Collimonas fungivorans</name>
    <dbReference type="NCBI Taxonomy" id="158899"/>
    <lineage>
        <taxon>Bacteria</taxon>
        <taxon>Pseudomonadati</taxon>
        <taxon>Pseudomonadota</taxon>
        <taxon>Betaproteobacteria</taxon>
        <taxon>Burkholderiales</taxon>
        <taxon>Oxalobacteraceae</taxon>
        <taxon>Collimonas</taxon>
    </lineage>
</organism>
<protein>
    <submittedName>
        <fullName evidence="1">Uncharacterized protein</fullName>
    </submittedName>
</protein>
<gene>
    <name evidence="1" type="ORF">CFter6_3560</name>
</gene>
<dbReference type="EMBL" id="CP013232">
    <property type="protein sequence ID" value="AMO96193.1"/>
    <property type="molecule type" value="Genomic_DNA"/>
</dbReference>
<dbReference type="PATRIC" id="fig|158899.10.peg.3544"/>
<dbReference type="AlphaFoldDB" id="A0A127PEQ6"/>
<dbReference type="Proteomes" id="UP000072421">
    <property type="component" value="Chromosome"/>
</dbReference>
<evidence type="ECO:0000313" key="1">
    <source>
        <dbReference type="EMBL" id="AMO96193.1"/>
    </source>
</evidence>
<accession>A0A127PEQ6</accession>